<comment type="caution">
    <text evidence="1">The sequence shown here is derived from an EMBL/GenBank/DDBJ whole genome shotgun (WGS) entry which is preliminary data.</text>
</comment>
<accession>A0ACB9IIN1</accession>
<dbReference type="EMBL" id="CM042025">
    <property type="protein sequence ID" value="KAI3807855.1"/>
    <property type="molecule type" value="Genomic_DNA"/>
</dbReference>
<organism evidence="1 2">
    <name type="scientific">Smallanthus sonchifolius</name>
    <dbReference type="NCBI Taxonomy" id="185202"/>
    <lineage>
        <taxon>Eukaryota</taxon>
        <taxon>Viridiplantae</taxon>
        <taxon>Streptophyta</taxon>
        <taxon>Embryophyta</taxon>
        <taxon>Tracheophyta</taxon>
        <taxon>Spermatophyta</taxon>
        <taxon>Magnoliopsida</taxon>
        <taxon>eudicotyledons</taxon>
        <taxon>Gunneridae</taxon>
        <taxon>Pentapetalae</taxon>
        <taxon>asterids</taxon>
        <taxon>campanulids</taxon>
        <taxon>Asterales</taxon>
        <taxon>Asteraceae</taxon>
        <taxon>Asteroideae</taxon>
        <taxon>Heliantheae alliance</taxon>
        <taxon>Millerieae</taxon>
        <taxon>Smallanthus</taxon>
    </lineage>
</organism>
<evidence type="ECO:0000313" key="2">
    <source>
        <dbReference type="Proteomes" id="UP001056120"/>
    </source>
</evidence>
<name>A0ACB9IIN1_9ASTR</name>
<reference evidence="2" key="1">
    <citation type="journal article" date="2022" name="Mol. Ecol. Resour.">
        <title>The genomes of chicory, endive, great burdock and yacon provide insights into Asteraceae palaeo-polyploidization history and plant inulin production.</title>
        <authorList>
            <person name="Fan W."/>
            <person name="Wang S."/>
            <person name="Wang H."/>
            <person name="Wang A."/>
            <person name="Jiang F."/>
            <person name="Liu H."/>
            <person name="Zhao H."/>
            <person name="Xu D."/>
            <person name="Zhang Y."/>
        </authorList>
    </citation>
    <scope>NUCLEOTIDE SEQUENCE [LARGE SCALE GENOMIC DNA]</scope>
    <source>
        <strain evidence="2">cv. Yunnan</strain>
    </source>
</reference>
<dbReference type="Proteomes" id="UP001056120">
    <property type="component" value="Linkage Group LG08"/>
</dbReference>
<gene>
    <name evidence="1" type="ORF">L1987_23791</name>
</gene>
<evidence type="ECO:0000313" key="1">
    <source>
        <dbReference type="EMBL" id="KAI3807855.1"/>
    </source>
</evidence>
<reference evidence="1 2" key="2">
    <citation type="journal article" date="2022" name="Mol. Ecol. Resour.">
        <title>The genomes of chicory, endive, great burdock and yacon provide insights into Asteraceae paleo-polyploidization history and plant inulin production.</title>
        <authorList>
            <person name="Fan W."/>
            <person name="Wang S."/>
            <person name="Wang H."/>
            <person name="Wang A."/>
            <person name="Jiang F."/>
            <person name="Liu H."/>
            <person name="Zhao H."/>
            <person name="Xu D."/>
            <person name="Zhang Y."/>
        </authorList>
    </citation>
    <scope>NUCLEOTIDE SEQUENCE [LARGE SCALE GENOMIC DNA]</scope>
    <source>
        <strain evidence="2">cv. Yunnan</strain>
        <tissue evidence="1">Leaves</tissue>
    </source>
</reference>
<proteinExistence type="predicted"/>
<sequence>MATKVQTKAYFLGSMMDLNNGLCNELLRLYKRQKDLMNELAMKEHCKFTVLVAVTNSSHFLSQISSKSSKEMHTQTRVNDLELSADVDEDNERNKPLKNVRNLSTKRAYNLADLN</sequence>
<keyword evidence="2" id="KW-1185">Reference proteome</keyword>
<protein>
    <submittedName>
        <fullName evidence="1">Uncharacterized protein</fullName>
    </submittedName>
</protein>